<comment type="caution">
    <text evidence="2">The sequence shown here is derived from an EMBL/GenBank/DDBJ whole genome shotgun (WGS) entry which is preliminary data.</text>
</comment>
<evidence type="ECO:0000313" key="2">
    <source>
        <dbReference type="EMBL" id="PWK58223.1"/>
    </source>
</evidence>
<protein>
    <submittedName>
        <fullName evidence="2">DNA-binding beta-propeller fold protein YncE</fullName>
    </submittedName>
</protein>
<feature type="signal peptide" evidence="1">
    <location>
        <begin position="1"/>
        <end position="23"/>
    </location>
</feature>
<sequence>MKRSTITATSAALAGCLTFAAVAARAEQTALVLFETKGAQALRQEGMAFLEIDPEAPDYGKILARIDLPPDMIGHHIFYNPARDRAYVTSLGRSELWVFDVSEFPYRPNVVPVPDCVVGEDVTFSEALDRWYLSCMGSSVVIVGDALTDEPLRTITLPQPWPHGITVHDGIDRILLTSTSNPADFSQAGETITVLRASTEEVLSTHKVSDKPSPSGAEPVEIFFVPGVEPPLAYITNVTEGTLWTAEWQPEADEFAFRQAFDFSSLEQGMPLEVYFDAAGDRAYITTALPGHLDAFDITDPQSPQHLWAAEASPGAHHLVFSPDERRAYVQNGLANIDGVNDGSISVIDLETGGKIDSIDTFKDAGFTMNMIALTPEAQDNHTH</sequence>
<name>A0A316GC94_9RHOB</name>
<gene>
    <name evidence="2" type="ORF">C8D95_10128</name>
</gene>
<dbReference type="InterPro" id="IPR011044">
    <property type="entry name" value="Quino_amine_DH_bsu"/>
</dbReference>
<dbReference type="GO" id="GO:0003677">
    <property type="term" value="F:DNA binding"/>
    <property type="evidence" value="ECO:0007669"/>
    <property type="project" value="UniProtKB-KW"/>
</dbReference>
<reference evidence="2 3" key="1">
    <citation type="submission" date="2018-05" db="EMBL/GenBank/DDBJ databases">
        <title>Genomic Encyclopedia of Type Strains, Phase IV (KMG-IV): sequencing the most valuable type-strain genomes for metagenomic binning, comparative biology and taxonomic classification.</title>
        <authorList>
            <person name="Goeker M."/>
        </authorList>
    </citation>
    <scope>NUCLEOTIDE SEQUENCE [LARGE SCALE GENOMIC DNA]</scope>
    <source>
        <strain evidence="2 3">DSM 103371</strain>
    </source>
</reference>
<dbReference type="RefSeq" id="WP_206508404.1">
    <property type="nucleotide sequence ID" value="NZ_CP034588.1"/>
</dbReference>
<dbReference type="EMBL" id="QGGV01000001">
    <property type="protein sequence ID" value="PWK58223.1"/>
    <property type="molecule type" value="Genomic_DNA"/>
</dbReference>
<dbReference type="PANTHER" id="PTHR47197:SF3">
    <property type="entry name" value="DIHYDRO-HEME D1 DEHYDROGENASE"/>
    <property type="match status" value="1"/>
</dbReference>
<dbReference type="Proteomes" id="UP000245390">
    <property type="component" value="Unassembled WGS sequence"/>
</dbReference>
<organism evidence="2 3">
    <name type="scientific">Silicimonas algicola</name>
    <dbReference type="NCBI Taxonomy" id="1826607"/>
    <lineage>
        <taxon>Bacteria</taxon>
        <taxon>Pseudomonadati</taxon>
        <taxon>Pseudomonadota</taxon>
        <taxon>Alphaproteobacteria</taxon>
        <taxon>Rhodobacterales</taxon>
        <taxon>Paracoccaceae</taxon>
    </lineage>
</organism>
<evidence type="ECO:0000313" key="3">
    <source>
        <dbReference type="Proteomes" id="UP000245390"/>
    </source>
</evidence>
<proteinExistence type="predicted"/>
<accession>A0A316GC94</accession>
<keyword evidence="2" id="KW-0238">DNA-binding</keyword>
<evidence type="ECO:0000256" key="1">
    <source>
        <dbReference type="SAM" id="SignalP"/>
    </source>
</evidence>
<dbReference type="PANTHER" id="PTHR47197">
    <property type="entry name" value="PROTEIN NIRF"/>
    <property type="match status" value="1"/>
</dbReference>
<keyword evidence="3" id="KW-1185">Reference proteome</keyword>
<feature type="chain" id="PRO_5016271336" evidence="1">
    <location>
        <begin position="24"/>
        <end position="384"/>
    </location>
</feature>
<dbReference type="AlphaFoldDB" id="A0A316GC94"/>
<dbReference type="Gene3D" id="2.130.10.10">
    <property type="entry name" value="YVTN repeat-like/Quinoprotein amine dehydrogenase"/>
    <property type="match status" value="2"/>
</dbReference>
<dbReference type="PROSITE" id="PS51257">
    <property type="entry name" value="PROKAR_LIPOPROTEIN"/>
    <property type="match status" value="1"/>
</dbReference>
<dbReference type="InterPro" id="IPR015943">
    <property type="entry name" value="WD40/YVTN_repeat-like_dom_sf"/>
</dbReference>
<dbReference type="InterPro" id="IPR051200">
    <property type="entry name" value="Host-pathogen_enzymatic-act"/>
</dbReference>
<dbReference type="SUPFAM" id="SSF50969">
    <property type="entry name" value="YVTN repeat-like/Quinoprotein amine dehydrogenase"/>
    <property type="match status" value="1"/>
</dbReference>
<keyword evidence="1" id="KW-0732">Signal</keyword>